<organism evidence="5 6">
    <name type="scientific">Purpureocillium lilacinum</name>
    <name type="common">Paecilomyces lilacinus</name>
    <dbReference type="NCBI Taxonomy" id="33203"/>
    <lineage>
        <taxon>Eukaryota</taxon>
        <taxon>Fungi</taxon>
        <taxon>Dikarya</taxon>
        <taxon>Ascomycota</taxon>
        <taxon>Pezizomycotina</taxon>
        <taxon>Sordariomycetes</taxon>
        <taxon>Hypocreomycetidae</taxon>
        <taxon>Hypocreales</taxon>
        <taxon>Ophiocordycipitaceae</taxon>
        <taxon>Purpureocillium</taxon>
    </lineage>
</organism>
<feature type="region of interest" description="Disordered" evidence="3">
    <location>
        <begin position="137"/>
        <end position="156"/>
    </location>
</feature>
<accession>A0ABR0BK66</accession>
<protein>
    <recommendedName>
        <fullName evidence="4">Protein kinase domain-containing protein</fullName>
    </recommendedName>
</protein>
<dbReference type="InterPro" id="IPR011009">
    <property type="entry name" value="Kinase-like_dom_sf"/>
</dbReference>
<evidence type="ECO:0000259" key="4">
    <source>
        <dbReference type="PROSITE" id="PS50011"/>
    </source>
</evidence>
<dbReference type="SMART" id="SM00220">
    <property type="entry name" value="S_TKc"/>
    <property type="match status" value="1"/>
</dbReference>
<dbReference type="EMBL" id="JAWRVI010000070">
    <property type="protein sequence ID" value="KAK4081882.1"/>
    <property type="molecule type" value="Genomic_DNA"/>
</dbReference>
<dbReference type="PANTHER" id="PTHR24346:SF30">
    <property type="entry name" value="MATERNAL EMBRYONIC LEUCINE ZIPPER KINASE"/>
    <property type="match status" value="1"/>
</dbReference>
<proteinExistence type="predicted"/>
<keyword evidence="2" id="KW-0067">ATP-binding</keyword>
<evidence type="ECO:0000256" key="1">
    <source>
        <dbReference type="ARBA" id="ARBA00022741"/>
    </source>
</evidence>
<sequence>MRVFPAPRTMWKDYKTFTDGSNFWRDQYLLPRWAANNMAVVNRGQTHNGYTLQRRLGDACWLTKHPVTGEYLTVKFLSRGPGQGNELKMRENLRKCSSPFIPKLRDHFRIRHHLAEEDSRYKGIQFEAIVYRTTGTDLRRESETRESSSSPPSLGRRVRRIQQVIKAVAELHNLGVVHGDLQPGNIALAPPRREVLERLLLEQKPRECLIARVDGSPTPRNLPERVTEPENIGFSDGNIQLLDFEFSFRPKPGAAYGKESFAIGTPLPPELIGPNKTTTEPFKVDSWHLGQLIYFILVDGCSIFRPGLWPRDDDIRDAYEQSLTDLKCGRDEGMNELPAEIKTAFAPAIGNLLVEDPRLRLSVQDLERSGTFM</sequence>
<feature type="domain" description="Protein kinase" evidence="4">
    <location>
        <begin position="35"/>
        <end position="373"/>
    </location>
</feature>
<dbReference type="InterPro" id="IPR000719">
    <property type="entry name" value="Prot_kinase_dom"/>
</dbReference>
<dbReference type="PROSITE" id="PS50011">
    <property type="entry name" value="PROTEIN_KINASE_DOM"/>
    <property type="match status" value="1"/>
</dbReference>
<keyword evidence="6" id="KW-1185">Reference proteome</keyword>
<dbReference type="PANTHER" id="PTHR24346">
    <property type="entry name" value="MAP/MICROTUBULE AFFINITY-REGULATING KINASE"/>
    <property type="match status" value="1"/>
</dbReference>
<evidence type="ECO:0000256" key="2">
    <source>
        <dbReference type="ARBA" id="ARBA00022840"/>
    </source>
</evidence>
<dbReference type="Gene3D" id="1.10.510.10">
    <property type="entry name" value="Transferase(Phosphotransferase) domain 1"/>
    <property type="match status" value="2"/>
</dbReference>
<keyword evidence="1" id="KW-0547">Nucleotide-binding</keyword>
<comment type="caution">
    <text evidence="5">The sequence shown here is derived from an EMBL/GenBank/DDBJ whole genome shotgun (WGS) entry which is preliminary data.</text>
</comment>
<dbReference type="Proteomes" id="UP001287286">
    <property type="component" value="Unassembled WGS sequence"/>
</dbReference>
<evidence type="ECO:0000313" key="5">
    <source>
        <dbReference type="EMBL" id="KAK4081882.1"/>
    </source>
</evidence>
<name>A0ABR0BK66_PURLI</name>
<dbReference type="SUPFAM" id="SSF56112">
    <property type="entry name" value="Protein kinase-like (PK-like)"/>
    <property type="match status" value="1"/>
</dbReference>
<gene>
    <name evidence="5" type="ORF">Purlil1_11474</name>
</gene>
<feature type="compositionally biased region" description="Basic and acidic residues" evidence="3">
    <location>
        <begin position="137"/>
        <end position="146"/>
    </location>
</feature>
<reference evidence="5 6" key="1">
    <citation type="journal article" date="2024" name="Microbiol. Resour. Announc.">
        <title>Genome annotations for the ascomycete fungi Trichoderma harzianum, Trichoderma aggressivum, and Purpureocillium lilacinum.</title>
        <authorList>
            <person name="Beijen E.P.W."/>
            <person name="Ohm R.A."/>
        </authorList>
    </citation>
    <scope>NUCLEOTIDE SEQUENCE [LARGE SCALE GENOMIC DNA]</scope>
    <source>
        <strain evidence="5 6">CBS 150709</strain>
    </source>
</reference>
<evidence type="ECO:0000256" key="3">
    <source>
        <dbReference type="SAM" id="MobiDB-lite"/>
    </source>
</evidence>
<evidence type="ECO:0000313" key="6">
    <source>
        <dbReference type="Proteomes" id="UP001287286"/>
    </source>
</evidence>